<accession>A0ABS5PW15</accession>
<dbReference type="RefSeq" id="WP_213238294.1">
    <property type="nucleotide sequence ID" value="NZ_JAHBCL010000040.1"/>
</dbReference>
<proteinExistence type="predicted"/>
<dbReference type="Pfam" id="PF24292">
    <property type="entry name" value="DUF7479"/>
    <property type="match status" value="1"/>
</dbReference>
<comment type="caution">
    <text evidence="2">The sequence shown here is derived from an EMBL/GenBank/DDBJ whole genome shotgun (WGS) entry which is preliminary data.</text>
</comment>
<dbReference type="Proteomes" id="UP000746471">
    <property type="component" value="Unassembled WGS sequence"/>
</dbReference>
<gene>
    <name evidence="2" type="ORF">KHM83_17250</name>
</gene>
<name>A0ABS5PW15_9FIRM</name>
<dbReference type="EMBL" id="JAHBCL010000040">
    <property type="protein sequence ID" value="MBS7528437.1"/>
    <property type="molecule type" value="Genomic_DNA"/>
</dbReference>
<organism evidence="2 3">
    <name type="scientific">Fusibacter paucivorans</name>
    <dbReference type="NCBI Taxonomy" id="76009"/>
    <lineage>
        <taxon>Bacteria</taxon>
        <taxon>Bacillati</taxon>
        <taxon>Bacillota</taxon>
        <taxon>Clostridia</taxon>
        <taxon>Eubacteriales</taxon>
        <taxon>Eubacteriales Family XII. Incertae Sedis</taxon>
        <taxon>Fusibacter</taxon>
    </lineage>
</organism>
<keyword evidence="3" id="KW-1185">Reference proteome</keyword>
<feature type="domain" description="DUF7479" evidence="1">
    <location>
        <begin position="11"/>
        <end position="69"/>
    </location>
</feature>
<evidence type="ECO:0000259" key="1">
    <source>
        <dbReference type="Pfam" id="PF24292"/>
    </source>
</evidence>
<dbReference type="InterPro" id="IPR054656">
    <property type="entry name" value="DVU_1557-like"/>
</dbReference>
<protein>
    <recommendedName>
        <fullName evidence="1">DUF7479 domain-containing protein</fullName>
    </recommendedName>
</protein>
<dbReference type="NCBIfam" id="NF045645">
    <property type="entry name" value="DVU_1557_fam"/>
    <property type="match status" value="1"/>
</dbReference>
<sequence length="69" mass="7717">MYAYQTSDQSEVTCVKCGEKMTYGEVKLSYLGSTFPVSLNKCDHCGIVYIPEDLALGKMAQVERTLEDK</sequence>
<dbReference type="InterPro" id="IPR055902">
    <property type="entry name" value="DUF7479"/>
</dbReference>
<evidence type="ECO:0000313" key="2">
    <source>
        <dbReference type="EMBL" id="MBS7528437.1"/>
    </source>
</evidence>
<evidence type="ECO:0000313" key="3">
    <source>
        <dbReference type="Proteomes" id="UP000746471"/>
    </source>
</evidence>
<reference evidence="2 3" key="1">
    <citation type="submission" date="2021-05" db="EMBL/GenBank/DDBJ databases">
        <title>Fusibacter ferrireducens sp. nov., an anaerobic, sulfur- and Fe-reducing bacterium isolated from the mangrove sediment.</title>
        <authorList>
            <person name="Qiu D."/>
        </authorList>
    </citation>
    <scope>NUCLEOTIDE SEQUENCE [LARGE SCALE GENOMIC DNA]</scope>
    <source>
        <strain evidence="2 3">DSM 12116</strain>
    </source>
</reference>